<dbReference type="PANTHER" id="PTHR11748">
    <property type="entry name" value="D-LACTATE DEHYDROGENASE"/>
    <property type="match status" value="1"/>
</dbReference>
<evidence type="ECO:0000259" key="8">
    <source>
        <dbReference type="PROSITE" id="PS51387"/>
    </source>
</evidence>
<comment type="cofactor">
    <cofactor evidence="1">
        <name>FAD</name>
        <dbReference type="ChEBI" id="CHEBI:57692"/>
    </cofactor>
</comment>
<evidence type="ECO:0000256" key="7">
    <source>
        <dbReference type="SAM" id="MobiDB-lite"/>
    </source>
</evidence>
<feature type="region of interest" description="Disordered" evidence="7">
    <location>
        <begin position="35"/>
        <end position="56"/>
    </location>
</feature>
<dbReference type="InterPro" id="IPR057940">
    <property type="entry name" value="Tri-helical_dom"/>
</dbReference>
<dbReference type="Pfam" id="PF14420">
    <property type="entry name" value="Clr5"/>
    <property type="match status" value="1"/>
</dbReference>
<dbReference type="Proteomes" id="UP000327013">
    <property type="component" value="Unassembled WGS sequence"/>
</dbReference>
<dbReference type="OrthoDB" id="7786253at2759"/>
<feature type="compositionally biased region" description="Gly residues" evidence="7">
    <location>
        <begin position="1447"/>
        <end position="1456"/>
    </location>
</feature>
<dbReference type="Gene3D" id="3.30.70.2740">
    <property type="match status" value="1"/>
</dbReference>
<evidence type="ECO:0000256" key="4">
    <source>
        <dbReference type="ARBA" id="ARBA00022827"/>
    </source>
</evidence>
<feature type="region of interest" description="Disordered" evidence="7">
    <location>
        <begin position="1131"/>
        <end position="1164"/>
    </location>
</feature>
<accession>A0A5N6KQY7</accession>
<dbReference type="GO" id="GO:0004458">
    <property type="term" value="F:D-lactate dehydrogenase (cytochrome) activity"/>
    <property type="evidence" value="ECO:0007669"/>
    <property type="project" value="UniProtKB-EC"/>
</dbReference>
<evidence type="ECO:0000256" key="3">
    <source>
        <dbReference type="ARBA" id="ARBA00022630"/>
    </source>
</evidence>
<dbReference type="PANTHER" id="PTHR11748:SF116">
    <property type="entry name" value="D-LACTATE DEHYDROGENASE (CYTOCHROME) (AFU_ORTHOLOGUE AFUA_7G02560)"/>
    <property type="match status" value="1"/>
</dbReference>
<dbReference type="FunFam" id="3.30.465.10:FF:000014">
    <property type="entry name" value="D-lactate dehydrogenase (Cytochrome), putative"/>
    <property type="match status" value="1"/>
</dbReference>
<feature type="compositionally biased region" description="Basic and acidic residues" evidence="7">
    <location>
        <begin position="71"/>
        <end position="84"/>
    </location>
</feature>
<gene>
    <name evidence="9" type="ORF">FH972_021778</name>
</gene>
<dbReference type="SUPFAM" id="SSF55103">
    <property type="entry name" value="FAD-linked oxidases, C-terminal domain"/>
    <property type="match status" value="1"/>
</dbReference>
<dbReference type="FunFam" id="3.30.70.2740:FF:000001">
    <property type="entry name" value="D-lactate dehydrogenase mitochondrial"/>
    <property type="match status" value="1"/>
</dbReference>
<feature type="compositionally biased region" description="Basic and acidic residues" evidence="7">
    <location>
        <begin position="769"/>
        <end position="782"/>
    </location>
</feature>
<dbReference type="GO" id="GO:1903457">
    <property type="term" value="P:lactate catabolic process"/>
    <property type="evidence" value="ECO:0007669"/>
    <property type="project" value="TreeGrafter"/>
</dbReference>
<feature type="region of interest" description="Disordered" evidence="7">
    <location>
        <begin position="753"/>
        <end position="803"/>
    </location>
</feature>
<dbReference type="Pfam" id="PF24465">
    <property type="entry name" value="Tri-helical"/>
    <property type="match status" value="2"/>
</dbReference>
<dbReference type="InterPro" id="IPR006094">
    <property type="entry name" value="Oxid_FAD_bind_N"/>
</dbReference>
<keyword evidence="4" id="KW-0274">FAD</keyword>
<feature type="region of interest" description="Disordered" evidence="7">
    <location>
        <begin position="820"/>
        <end position="860"/>
    </location>
</feature>
<dbReference type="InterPro" id="IPR016166">
    <property type="entry name" value="FAD-bd_PCMH"/>
</dbReference>
<sequence>MPRSPLIRSSSVVRQARLSLSSTCTACLGMQQRRSYATEGKDETVKSYEPKQGPAKFPAFKDQLWQSTTERVQREREEQERYAQERSMGGGGGRSLGLAVAILGTAGAFYLLGTMVNPKPSTASTLSLDDSTPPQHDTSSGTLQAAWADLRAIVGEENISTSDADLDSHSGSEWSSYTTSKSDRPFAVVRPGSTEDTAAIMKICHARRIPVTGYSGGTSLEGHFAATRGGICIDFGRMDALLALHADDMDCVVQPAMGWQDLNEQLAEHGLFFPPDPGPGAMIGGMVGTGCSGTNAYRYGTMKDWVISLTVVMADGTVVKTKQRPRKSSAGYDLTRLFIGSEGTLGLVTEATLRLTSAPSNPRVAVAEFRSVKDAAECVSKVVRAGVPIAAVELLDDVQMRCINQAGSTTKKWAEQPTLFFKFSGTQSGVKESISLVQGMARAAGSRDFQFARNADEADELWSARKEALWSVMAQKKDPSDHVWTTDVAVPISRLPVIVDETKADIAQSGLLGSIVGHVGDGNFHAIILYNDAQKTAAEEVVHRMVKRAVELEGTVTGEHGIGLVKRDYLPHELSKDAVDAMRALKKAWDPLCLLNCDKIPHVTCYFCQASGTIKFEIWRSQLRSAATMFASGQQPAYDWSDKKDECYRLYVEDKKPLDEVMRHFAEKHNFTPSKRAFQTQIHRWGFPTKKNPAWKDDALVSRVRQLWEQSTPHKTMLATLQSEGHDIKDRELTRLRARYKWFLRGPSVAETCGLDDGGTLPGPTHGPLNDHRDDPNKEKSTGTKRKRNTPDTTGLDRGRILTFGDTAVDPTISGLEFVHSREEGSLEVDSSQTSTAKGRRQRSQNGPSPLEGLASPSRYPSETRIDQAKAYLHLDNALYHDLRIQLIAICEQAGIKKKSTAGPERWQAVKDRLVNGNAHLHNEFFTTLTDVTHAERALALDVLCHDVAKRLRTVEAHMTVAEAKIILELNPAQTKQVRASFEEILRADKFVSKLALGNTRWRELQQTWIARESCLQPLFYNQLDPNGQLMRSRSKALDSLSNDVMKRLRDEQGGADMYPSRLKQAYRGPGPGPLRPAKSSLGDSMIAIASPSPASPPAGEYQNLRALIQHLHSPVPKPVQLYRQSTLSTLSDASNHSRLDATSLRDRTRIDQPQRNGTKRAVQDEGQIDPFLLAVANSNEWTGGGSDKTSTAESDNALANAVKQRLQAYAASANTASGELPRHAEIDGAVANLDDQAATDIRVDLALVLQLLALPNILALTDGGLKLLEHLSVQRRSAGDTQLDLAARGAHQLLELLAHAGEHAEAVVVCERLQEVLDRRLLRARGLEQLRDHLALVFGCQRRRGEDLAEFGVALEGAVQRGEGFGDGVERRLFRGGGVLCGGSALARCAGEGGGNQGCVAAPIGCFDLLQGASGVARRFVGRYGTYQSAGVGAIKTEESDWGLGVGGGGGGVPTAGGHARSDDCSARGNPQAF</sequence>
<dbReference type="Pfam" id="PF01565">
    <property type="entry name" value="FAD_binding_4"/>
    <property type="match status" value="1"/>
</dbReference>
<feature type="compositionally biased region" description="Basic and acidic residues" evidence="7">
    <location>
        <begin position="39"/>
        <end position="49"/>
    </location>
</feature>
<evidence type="ECO:0000256" key="2">
    <source>
        <dbReference type="ARBA" id="ARBA00008000"/>
    </source>
</evidence>
<name>A0A5N6KQY7_9ROSI</name>
<feature type="region of interest" description="Disordered" evidence="7">
    <location>
        <begin position="121"/>
        <end position="141"/>
    </location>
</feature>
<keyword evidence="5" id="KW-0560">Oxidoreductase</keyword>
<dbReference type="InterPro" id="IPR036318">
    <property type="entry name" value="FAD-bd_PCMH-like_sf"/>
</dbReference>
<proteinExistence type="inferred from homology"/>
<dbReference type="GO" id="GO:0008720">
    <property type="term" value="F:D-lactate dehydrogenase (NAD+) activity"/>
    <property type="evidence" value="ECO:0007669"/>
    <property type="project" value="TreeGrafter"/>
</dbReference>
<dbReference type="GO" id="GO:0005739">
    <property type="term" value="C:mitochondrion"/>
    <property type="evidence" value="ECO:0007669"/>
    <property type="project" value="TreeGrafter"/>
</dbReference>
<organism evidence="9 10">
    <name type="scientific">Carpinus fangiana</name>
    <dbReference type="NCBI Taxonomy" id="176857"/>
    <lineage>
        <taxon>Eukaryota</taxon>
        <taxon>Viridiplantae</taxon>
        <taxon>Streptophyta</taxon>
        <taxon>Embryophyta</taxon>
        <taxon>Tracheophyta</taxon>
        <taxon>Spermatophyta</taxon>
        <taxon>Magnoliopsida</taxon>
        <taxon>eudicotyledons</taxon>
        <taxon>Gunneridae</taxon>
        <taxon>Pentapetalae</taxon>
        <taxon>rosids</taxon>
        <taxon>fabids</taxon>
        <taxon>Fagales</taxon>
        <taxon>Betulaceae</taxon>
        <taxon>Carpinus</taxon>
    </lineage>
</organism>
<dbReference type="EMBL" id="VIBQ01000010">
    <property type="protein sequence ID" value="KAB8338834.1"/>
    <property type="molecule type" value="Genomic_DNA"/>
</dbReference>
<evidence type="ECO:0000256" key="1">
    <source>
        <dbReference type="ARBA" id="ARBA00001974"/>
    </source>
</evidence>
<keyword evidence="3" id="KW-0285">Flavoprotein</keyword>
<dbReference type="InterPro" id="IPR025676">
    <property type="entry name" value="Clr5_dom"/>
</dbReference>
<keyword evidence="10" id="KW-1185">Reference proteome</keyword>
<evidence type="ECO:0000313" key="10">
    <source>
        <dbReference type="Proteomes" id="UP000327013"/>
    </source>
</evidence>
<dbReference type="GO" id="GO:0071949">
    <property type="term" value="F:FAD binding"/>
    <property type="evidence" value="ECO:0007669"/>
    <property type="project" value="InterPro"/>
</dbReference>
<dbReference type="Gene3D" id="3.30.465.10">
    <property type="match status" value="1"/>
</dbReference>
<dbReference type="InterPro" id="IPR016164">
    <property type="entry name" value="FAD-linked_Oxase-like_C"/>
</dbReference>
<feature type="compositionally biased region" description="Low complexity" evidence="7">
    <location>
        <begin position="121"/>
        <end position="132"/>
    </location>
</feature>
<feature type="compositionally biased region" description="Basic and acidic residues" evidence="7">
    <location>
        <begin position="1136"/>
        <end position="1153"/>
    </location>
</feature>
<dbReference type="Gene3D" id="1.10.45.10">
    <property type="entry name" value="Vanillyl-alcohol Oxidase, Chain A, domain 4"/>
    <property type="match status" value="1"/>
</dbReference>
<evidence type="ECO:0000313" key="9">
    <source>
        <dbReference type="EMBL" id="KAB8338834.1"/>
    </source>
</evidence>
<protein>
    <recommendedName>
        <fullName evidence="6">D-lactate dehydrogenase (cytochrome)</fullName>
        <ecNumber evidence="6">1.1.2.4</ecNumber>
    </recommendedName>
</protein>
<feature type="region of interest" description="Disordered" evidence="7">
    <location>
        <begin position="70"/>
        <end position="91"/>
    </location>
</feature>
<dbReference type="EC" id="1.1.2.4" evidence="6"/>
<dbReference type="Pfam" id="PF02913">
    <property type="entry name" value="FAD-oxidase_C"/>
    <property type="match status" value="1"/>
</dbReference>
<feature type="region of interest" description="Disordered" evidence="7">
    <location>
        <begin position="1447"/>
        <end position="1475"/>
    </location>
</feature>
<evidence type="ECO:0000256" key="6">
    <source>
        <dbReference type="ARBA" id="ARBA00038897"/>
    </source>
</evidence>
<comment type="similarity">
    <text evidence="2">Belongs to the FAD-binding oxidoreductase/transferase type 4 family.</text>
</comment>
<feature type="domain" description="FAD-binding PCMH-type" evidence="8">
    <location>
        <begin position="181"/>
        <end position="358"/>
    </location>
</feature>
<dbReference type="SUPFAM" id="SSF56176">
    <property type="entry name" value="FAD-binding/transporter-associated domain-like"/>
    <property type="match status" value="1"/>
</dbReference>
<evidence type="ECO:0000256" key="5">
    <source>
        <dbReference type="ARBA" id="ARBA00023002"/>
    </source>
</evidence>
<dbReference type="InterPro" id="IPR004113">
    <property type="entry name" value="FAD-bd_oxidored_4_C"/>
</dbReference>
<comment type="caution">
    <text evidence="9">The sequence shown here is derived from an EMBL/GenBank/DDBJ whole genome shotgun (WGS) entry which is preliminary data.</text>
</comment>
<dbReference type="FunFam" id="1.10.45.10:FF:000001">
    <property type="entry name" value="D-lactate dehydrogenase mitochondrial"/>
    <property type="match status" value="1"/>
</dbReference>
<dbReference type="InterPro" id="IPR016169">
    <property type="entry name" value="FAD-bd_PCMH_sub2"/>
</dbReference>
<reference evidence="9 10" key="1">
    <citation type="submission" date="2019-06" db="EMBL/GenBank/DDBJ databases">
        <title>A chromosomal-level reference genome of Carpinus fangiana (Coryloideae, Betulaceae).</title>
        <authorList>
            <person name="Yang X."/>
            <person name="Wang Z."/>
            <person name="Zhang L."/>
            <person name="Hao G."/>
            <person name="Liu J."/>
            <person name="Yang Y."/>
        </authorList>
    </citation>
    <scope>NUCLEOTIDE SEQUENCE [LARGE SCALE GENOMIC DNA]</scope>
    <source>
        <strain evidence="9">Cfa_2016G</strain>
        <tissue evidence="9">Leaf</tissue>
    </source>
</reference>
<dbReference type="InterPro" id="IPR016171">
    <property type="entry name" value="Vanillyl_alc_oxidase_C-sub2"/>
</dbReference>
<dbReference type="PROSITE" id="PS51387">
    <property type="entry name" value="FAD_PCMH"/>
    <property type="match status" value="1"/>
</dbReference>